<dbReference type="InterPro" id="IPR011701">
    <property type="entry name" value="MFS"/>
</dbReference>
<keyword evidence="5 7" id="KW-1133">Transmembrane helix</keyword>
<evidence type="ECO:0000256" key="7">
    <source>
        <dbReference type="SAM" id="Phobius"/>
    </source>
</evidence>
<organism evidence="9 10">
    <name type="scientific">Brevibacillus thermoruber</name>
    <dbReference type="NCBI Taxonomy" id="33942"/>
    <lineage>
        <taxon>Bacteria</taxon>
        <taxon>Bacillati</taxon>
        <taxon>Bacillota</taxon>
        <taxon>Bacilli</taxon>
        <taxon>Bacillales</taxon>
        <taxon>Paenibacillaceae</taxon>
        <taxon>Brevibacillus</taxon>
    </lineage>
</organism>
<comment type="caution">
    <text evidence="9">The sequence shown here is derived from an EMBL/GenBank/DDBJ whole genome shotgun (WGS) entry which is preliminary data.</text>
</comment>
<evidence type="ECO:0000256" key="4">
    <source>
        <dbReference type="ARBA" id="ARBA00022692"/>
    </source>
</evidence>
<proteinExistence type="predicted"/>
<feature type="transmembrane region" description="Helical" evidence="7">
    <location>
        <begin position="12"/>
        <end position="36"/>
    </location>
</feature>
<dbReference type="PANTHER" id="PTHR23517">
    <property type="entry name" value="RESISTANCE PROTEIN MDTM, PUTATIVE-RELATED-RELATED"/>
    <property type="match status" value="1"/>
</dbReference>
<dbReference type="EMBL" id="JAPYYP010000006">
    <property type="protein sequence ID" value="MDA5108238.1"/>
    <property type="molecule type" value="Genomic_DNA"/>
</dbReference>
<dbReference type="GO" id="GO:0005886">
    <property type="term" value="C:plasma membrane"/>
    <property type="evidence" value="ECO:0007669"/>
    <property type="project" value="UniProtKB-SubCell"/>
</dbReference>
<evidence type="ECO:0000313" key="10">
    <source>
        <dbReference type="Proteomes" id="UP001151071"/>
    </source>
</evidence>
<dbReference type="InterPro" id="IPR050171">
    <property type="entry name" value="MFS_Transporters"/>
</dbReference>
<evidence type="ECO:0000256" key="5">
    <source>
        <dbReference type="ARBA" id="ARBA00022989"/>
    </source>
</evidence>
<dbReference type="Proteomes" id="UP001151071">
    <property type="component" value="Unassembled WGS sequence"/>
</dbReference>
<dbReference type="Pfam" id="PF07690">
    <property type="entry name" value="MFS_1"/>
    <property type="match status" value="2"/>
</dbReference>
<sequence>MRFRDLHINIRVRLLTRFFSILVGATIFPFMSIYFTEKLGQAIAGVLMLSTVITTVIISFYGGFLADKIGRRKVMIMSQSVLLGAYSVMTIANSDWLDSAWLTYAMLLVQSVGTGMLFPAVDAMIIDVTNQENRRYVYSLNYWSINLAMSIGALGGGFLFQTHRFELFLLFTCVHVLTLIMFVLFMTESHQTKRNEQGRNVAVWKELLQSYRLVAKDRTFLFFCLAVLLGNALLNQKTYYIAVRLQQEFGSQLLSVANWFSLEINGIKMVGIMQTENTILVAMGMLLVTKWIKRFSDSLVLRTGACLYMIGFAAMGSSNMLWILLVAVFVVTCGELVMTPVYQSVIADLVNDEARGSYMAVYGLVGHGGRLLGAAGILVGVLVPSWMMSGLYVLLGITMLGLFQYVLKQRQQKSETDTSSRNTPIPV</sequence>
<evidence type="ECO:0000256" key="6">
    <source>
        <dbReference type="ARBA" id="ARBA00023136"/>
    </source>
</evidence>
<evidence type="ECO:0000259" key="8">
    <source>
        <dbReference type="PROSITE" id="PS50850"/>
    </source>
</evidence>
<dbReference type="SUPFAM" id="SSF103473">
    <property type="entry name" value="MFS general substrate transporter"/>
    <property type="match status" value="1"/>
</dbReference>
<name>A0A9X3TPR9_9BACL</name>
<gene>
    <name evidence="9" type="ORF">O3V59_07685</name>
</gene>
<feature type="transmembrane region" description="Helical" evidence="7">
    <location>
        <begin position="42"/>
        <end position="62"/>
    </location>
</feature>
<dbReference type="PROSITE" id="PS50850">
    <property type="entry name" value="MFS"/>
    <property type="match status" value="1"/>
</dbReference>
<dbReference type="GO" id="GO:0022857">
    <property type="term" value="F:transmembrane transporter activity"/>
    <property type="evidence" value="ECO:0007669"/>
    <property type="project" value="InterPro"/>
</dbReference>
<keyword evidence="10" id="KW-1185">Reference proteome</keyword>
<feature type="transmembrane region" description="Helical" evidence="7">
    <location>
        <begin position="167"/>
        <end position="187"/>
    </location>
</feature>
<dbReference type="InterPro" id="IPR036259">
    <property type="entry name" value="MFS_trans_sf"/>
</dbReference>
<feature type="transmembrane region" description="Helical" evidence="7">
    <location>
        <begin position="389"/>
        <end position="407"/>
    </location>
</feature>
<feature type="transmembrane region" description="Helical" evidence="7">
    <location>
        <begin position="321"/>
        <end position="338"/>
    </location>
</feature>
<protein>
    <submittedName>
        <fullName evidence="9">MFS transporter</fullName>
    </submittedName>
</protein>
<feature type="transmembrane region" description="Helical" evidence="7">
    <location>
        <begin position="104"/>
        <end position="128"/>
    </location>
</feature>
<dbReference type="PROSITE" id="PS00216">
    <property type="entry name" value="SUGAR_TRANSPORT_1"/>
    <property type="match status" value="1"/>
</dbReference>
<keyword evidence="6 7" id="KW-0472">Membrane</keyword>
<feature type="transmembrane region" description="Helical" evidence="7">
    <location>
        <begin position="220"/>
        <end position="242"/>
    </location>
</feature>
<evidence type="ECO:0000256" key="1">
    <source>
        <dbReference type="ARBA" id="ARBA00004651"/>
    </source>
</evidence>
<comment type="subcellular location">
    <subcellularLocation>
        <location evidence="1">Cell membrane</location>
        <topology evidence="1">Multi-pass membrane protein</topology>
    </subcellularLocation>
</comment>
<feature type="transmembrane region" description="Helical" evidence="7">
    <location>
        <begin position="359"/>
        <end position="383"/>
    </location>
</feature>
<reference evidence="9" key="1">
    <citation type="submission" date="2022-12" db="EMBL/GenBank/DDBJ databases">
        <title>Draft genome sequence of the thermophilic strain Brevibacillus thermoruber HT42, isolated from Los Humeros, Puebla, Mexico, with biotechnological potential.</title>
        <authorList>
            <person name="Lara Sanchez J."/>
            <person name="Solis Palacios R."/>
            <person name="Bustos Baena A.S."/>
            <person name="Ruz Baez A.E."/>
            <person name="Espinosa Luna G."/>
            <person name="Oliart Ros R.M."/>
        </authorList>
    </citation>
    <scope>NUCLEOTIDE SEQUENCE</scope>
    <source>
        <strain evidence="9">HT42</strain>
    </source>
</reference>
<dbReference type="Gene3D" id="1.20.1250.20">
    <property type="entry name" value="MFS general substrate transporter like domains"/>
    <property type="match status" value="1"/>
</dbReference>
<dbReference type="AlphaFoldDB" id="A0A9X3TPR9"/>
<dbReference type="InterPro" id="IPR020846">
    <property type="entry name" value="MFS_dom"/>
</dbReference>
<keyword evidence="4 7" id="KW-0812">Transmembrane</keyword>
<evidence type="ECO:0000313" key="9">
    <source>
        <dbReference type="EMBL" id="MDA5108238.1"/>
    </source>
</evidence>
<evidence type="ECO:0000256" key="3">
    <source>
        <dbReference type="ARBA" id="ARBA00022475"/>
    </source>
</evidence>
<evidence type="ECO:0000256" key="2">
    <source>
        <dbReference type="ARBA" id="ARBA00022448"/>
    </source>
</evidence>
<dbReference type="RefSeq" id="WP_029100448.1">
    <property type="nucleotide sequence ID" value="NZ_JAPYYP010000006.1"/>
</dbReference>
<dbReference type="CDD" id="cd17329">
    <property type="entry name" value="MFS_MdtH_MDR_like"/>
    <property type="match status" value="1"/>
</dbReference>
<feature type="transmembrane region" description="Helical" evidence="7">
    <location>
        <begin position="74"/>
        <end position="92"/>
    </location>
</feature>
<accession>A0A9X3TPR9</accession>
<feature type="transmembrane region" description="Helical" evidence="7">
    <location>
        <begin position="299"/>
        <end position="315"/>
    </location>
</feature>
<dbReference type="InterPro" id="IPR005829">
    <property type="entry name" value="Sugar_transporter_CS"/>
</dbReference>
<feature type="transmembrane region" description="Helical" evidence="7">
    <location>
        <begin position="262"/>
        <end position="287"/>
    </location>
</feature>
<feature type="domain" description="Major facilitator superfamily (MFS) profile" evidence="8">
    <location>
        <begin position="1"/>
        <end position="413"/>
    </location>
</feature>
<dbReference type="PANTHER" id="PTHR23517:SF3">
    <property type="entry name" value="INTEGRAL MEMBRANE TRANSPORT PROTEIN"/>
    <property type="match status" value="1"/>
</dbReference>
<keyword evidence="3" id="KW-1003">Cell membrane</keyword>
<feature type="transmembrane region" description="Helical" evidence="7">
    <location>
        <begin position="140"/>
        <end position="161"/>
    </location>
</feature>
<keyword evidence="2" id="KW-0813">Transport</keyword>